<dbReference type="GO" id="GO:0005085">
    <property type="term" value="F:guanyl-nucleotide exchange factor activity"/>
    <property type="evidence" value="ECO:0007669"/>
    <property type="project" value="UniProtKB-KW"/>
</dbReference>
<feature type="region of interest" description="Disordered" evidence="4">
    <location>
        <begin position="698"/>
        <end position="754"/>
    </location>
</feature>
<keyword evidence="1 2" id="KW-0344">Guanine-nucleotide releasing factor</keyword>
<feature type="compositionally biased region" description="Pro residues" evidence="4">
    <location>
        <begin position="783"/>
        <end position="793"/>
    </location>
</feature>
<name>A0A0C9M6P1_9FUNG</name>
<feature type="compositionally biased region" description="Gly residues" evidence="4">
    <location>
        <begin position="588"/>
        <end position="599"/>
    </location>
</feature>
<feature type="compositionally biased region" description="Low complexity" evidence="4">
    <location>
        <begin position="670"/>
        <end position="681"/>
    </location>
</feature>
<dbReference type="Proteomes" id="UP000053815">
    <property type="component" value="Unassembled WGS sequence"/>
</dbReference>
<dbReference type="InterPro" id="IPR008937">
    <property type="entry name" value="Ras-like_GEF"/>
</dbReference>
<dbReference type="GO" id="GO:0005886">
    <property type="term" value="C:plasma membrane"/>
    <property type="evidence" value="ECO:0007669"/>
    <property type="project" value="TreeGrafter"/>
</dbReference>
<dbReference type="PANTHER" id="PTHR23113:SF368">
    <property type="entry name" value="CELL DIVISION CONTROL PROTEIN 25"/>
    <property type="match status" value="1"/>
</dbReference>
<accession>A0A0C9M6P1</accession>
<feature type="region of interest" description="Disordered" evidence="4">
    <location>
        <begin position="767"/>
        <end position="814"/>
    </location>
</feature>
<dbReference type="EMBL" id="DF836312">
    <property type="protein sequence ID" value="GAN02474.1"/>
    <property type="molecule type" value="Genomic_DNA"/>
</dbReference>
<proteinExistence type="predicted"/>
<evidence type="ECO:0000259" key="5">
    <source>
        <dbReference type="PROSITE" id="PS50009"/>
    </source>
</evidence>
<dbReference type="Pfam" id="PF00617">
    <property type="entry name" value="RasGEF"/>
    <property type="match status" value="1"/>
</dbReference>
<feature type="region of interest" description="Disordered" evidence="4">
    <location>
        <begin position="656"/>
        <end position="682"/>
    </location>
</feature>
<evidence type="ECO:0000313" key="7">
    <source>
        <dbReference type="Proteomes" id="UP000053815"/>
    </source>
</evidence>
<feature type="region of interest" description="Disordered" evidence="4">
    <location>
        <begin position="103"/>
        <end position="209"/>
    </location>
</feature>
<feature type="compositionally biased region" description="Polar residues" evidence="4">
    <location>
        <begin position="795"/>
        <end position="812"/>
    </location>
</feature>
<dbReference type="GO" id="GO:0007265">
    <property type="term" value="P:Ras protein signal transduction"/>
    <property type="evidence" value="ECO:0007669"/>
    <property type="project" value="TreeGrafter"/>
</dbReference>
<dbReference type="InterPro" id="IPR001895">
    <property type="entry name" value="RASGEF_cat_dom"/>
</dbReference>
<dbReference type="InterPro" id="IPR023578">
    <property type="entry name" value="Ras_GEF_dom_sf"/>
</dbReference>
<organism evidence="6">
    <name type="scientific">Mucor ambiguus</name>
    <dbReference type="NCBI Taxonomy" id="91626"/>
    <lineage>
        <taxon>Eukaryota</taxon>
        <taxon>Fungi</taxon>
        <taxon>Fungi incertae sedis</taxon>
        <taxon>Mucoromycota</taxon>
        <taxon>Mucoromycotina</taxon>
        <taxon>Mucoromycetes</taxon>
        <taxon>Mucorales</taxon>
        <taxon>Mucorineae</taxon>
        <taxon>Mucoraceae</taxon>
        <taxon>Mucor</taxon>
    </lineage>
</organism>
<dbReference type="InterPro" id="IPR036964">
    <property type="entry name" value="RASGEF_cat_dom_sf"/>
</dbReference>
<keyword evidence="3" id="KW-0175">Coiled coil</keyword>
<evidence type="ECO:0000256" key="4">
    <source>
        <dbReference type="SAM" id="MobiDB-lite"/>
    </source>
</evidence>
<dbReference type="Gene3D" id="1.10.840.10">
    <property type="entry name" value="Ras guanine-nucleotide exchange factors catalytic domain"/>
    <property type="match status" value="1"/>
</dbReference>
<dbReference type="PROSITE" id="PS50009">
    <property type="entry name" value="RASGEF_CAT"/>
    <property type="match status" value="1"/>
</dbReference>
<dbReference type="SMART" id="SM00147">
    <property type="entry name" value="RasGEF"/>
    <property type="match status" value="1"/>
</dbReference>
<dbReference type="STRING" id="91626.A0A0C9M6P1"/>
<evidence type="ECO:0000256" key="2">
    <source>
        <dbReference type="PROSITE-ProRule" id="PRU00168"/>
    </source>
</evidence>
<evidence type="ECO:0000256" key="3">
    <source>
        <dbReference type="SAM" id="Coils"/>
    </source>
</evidence>
<feature type="region of interest" description="Disordered" evidence="4">
    <location>
        <begin position="588"/>
        <end position="626"/>
    </location>
</feature>
<reference evidence="6" key="1">
    <citation type="submission" date="2014-09" db="EMBL/GenBank/DDBJ databases">
        <title>Draft genome sequence of an oleaginous Mucoromycotina fungus Mucor ambiguus NBRC6742.</title>
        <authorList>
            <person name="Takeda I."/>
            <person name="Yamane N."/>
            <person name="Morita T."/>
            <person name="Tamano K."/>
            <person name="Machida M."/>
            <person name="Baker S."/>
            <person name="Koike H."/>
        </authorList>
    </citation>
    <scope>NUCLEOTIDE SEQUENCE</scope>
    <source>
        <strain evidence="6">NBRC 6742</strain>
    </source>
</reference>
<feature type="coiled-coil region" evidence="3">
    <location>
        <begin position="266"/>
        <end position="293"/>
    </location>
</feature>
<keyword evidence="7" id="KW-1185">Reference proteome</keyword>
<evidence type="ECO:0000313" key="6">
    <source>
        <dbReference type="EMBL" id="GAN02474.1"/>
    </source>
</evidence>
<dbReference type="SUPFAM" id="SSF48366">
    <property type="entry name" value="Ras GEF"/>
    <property type="match status" value="1"/>
</dbReference>
<dbReference type="AlphaFoldDB" id="A0A0C9M6P1"/>
<feature type="compositionally biased region" description="Low complexity" evidence="4">
    <location>
        <begin position="600"/>
        <end position="611"/>
    </location>
</feature>
<feature type="compositionally biased region" description="Polar residues" evidence="4">
    <location>
        <begin position="103"/>
        <end position="113"/>
    </location>
</feature>
<feature type="compositionally biased region" description="Low complexity" evidence="4">
    <location>
        <begin position="138"/>
        <end position="156"/>
    </location>
</feature>
<dbReference type="OrthoDB" id="546434at2759"/>
<feature type="compositionally biased region" description="Polar residues" evidence="4">
    <location>
        <begin position="698"/>
        <end position="707"/>
    </location>
</feature>
<evidence type="ECO:0000256" key="1">
    <source>
        <dbReference type="ARBA" id="ARBA00022658"/>
    </source>
</evidence>
<sequence length="831" mass="91887">MLDEEIQKDVALAIELEEKGQIKEAYFSFTATSQKAIQALNEIKFVHSCKFHKHYKMSNIQKPNPAFYLAIISSPKQYASLLSSIKTCLQHIETIIETHSPATYNPISRQTTGDQKRPPLPPKPSRMQKPIVPPKPKVPSSTATTPSPSKLPATTTIETELPDNSYQQPEQPIIKPRVYESRPTSLPPLPHSQISSLQKSPRPATEYPSENTKHLANVRIVAEGEIDPDYLVPAQTNAGDSLAPSSSTMNTDHVPLIPAPPLLTTHRVLQQKVDELEEKIRNCRARKQAIAQGQALDAMTEDSLDQMIAQYLRVLAELKVTLNGVRTIYMSAATIPSILQFQAHVIAYQITLIEAAIFDAIPPQALLEHSSKHPHPRIVASTDFFNYITRCIEHAVLLPQEASSRAQLIHYWIKVASRCFDVNNYQTLKAIISALNTPPVQRLKRTWAYIPKKSTTKLDALNELMSEANNYGHYREHMGMVTTTVVNGKSVQLIRDEHYSRPTVPFLGTFIHDITYLLAAFKSSNNPGNPEDEPRIHEVLNTMHRFQTGPRYTPSLPAAFLKSSQKHHFRPALSSALHRGASRIQRFSGGGFFGGGGGNSSNESPNSSSNSVTNMSMMDEGGEDENLDEQQKMATQYILMRSWVSQNTVDELSTLREPPQVKSHSMYGARSSSNNGNRTSSVFSNASSNVRFSTGSVSLNTLSTHGDSSIEDEDEKRYSQPPYFPFRKSADGSNNNFARPVTIHEGGSTEGLSREETENFHVASSRTTWNGGPPQPQHSQVPIVPPRPVPRPPAATTTSNAGSKAATAPTQNDEFRAALAQRLAKVSTEGS</sequence>
<dbReference type="PANTHER" id="PTHR23113">
    <property type="entry name" value="GUANINE NUCLEOTIDE EXCHANGE FACTOR"/>
    <property type="match status" value="1"/>
</dbReference>
<protein>
    <submittedName>
        <fullName evidence="6">RAS-specific guanine nucleotide-releasing factor RalGPS1 isoform X4</fullName>
    </submittedName>
</protein>
<feature type="domain" description="Ras-GEF" evidence="5">
    <location>
        <begin position="342"/>
        <end position="580"/>
    </location>
</feature>
<gene>
    <name evidence="6" type="ORF">MAM1_0023c01918</name>
</gene>